<comment type="caution">
    <text evidence="1">The sequence shown here is derived from an EMBL/GenBank/DDBJ whole genome shotgun (WGS) entry which is preliminary data.</text>
</comment>
<dbReference type="Proteomes" id="UP001529510">
    <property type="component" value="Unassembled WGS sequence"/>
</dbReference>
<reference evidence="1 2" key="1">
    <citation type="submission" date="2024-05" db="EMBL/GenBank/DDBJ databases">
        <title>Genome sequencing and assembly of Indian major carp, Cirrhinus mrigala (Hamilton, 1822).</title>
        <authorList>
            <person name="Mohindra V."/>
            <person name="Chowdhury L.M."/>
            <person name="Lal K."/>
            <person name="Jena J.K."/>
        </authorList>
    </citation>
    <scope>NUCLEOTIDE SEQUENCE [LARGE SCALE GENOMIC DNA]</scope>
    <source>
        <strain evidence="1">CM1030</strain>
        <tissue evidence="1">Blood</tissue>
    </source>
</reference>
<gene>
    <name evidence="1" type="ORF">M9458_020028</name>
</gene>
<organism evidence="1 2">
    <name type="scientific">Cirrhinus mrigala</name>
    <name type="common">Mrigala</name>
    <dbReference type="NCBI Taxonomy" id="683832"/>
    <lineage>
        <taxon>Eukaryota</taxon>
        <taxon>Metazoa</taxon>
        <taxon>Chordata</taxon>
        <taxon>Craniata</taxon>
        <taxon>Vertebrata</taxon>
        <taxon>Euteleostomi</taxon>
        <taxon>Actinopterygii</taxon>
        <taxon>Neopterygii</taxon>
        <taxon>Teleostei</taxon>
        <taxon>Ostariophysi</taxon>
        <taxon>Cypriniformes</taxon>
        <taxon>Cyprinidae</taxon>
        <taxon>Labeoninae</taxon>
        <taxon>Labeonini</taxon>
        <taxon>Cirrhinus</taxon>
    </lineage>
</organism>
<evidence type="ECO:0000313" key="2">
    <source>
        <dbReference type="Proteomes" id="UP001529510"/>
    </source>
</evidence>
<sequence>MTFCSLTCVRSGPWSRPCSWWRAQERGRRKERDRGQEAYPRVHSDSAPFLANMGSDWLKPAARFL</sequence>
<proteinExistence type="predicted"/>
<keyword evidence="2" id="KW-1185">Reference proteome</keyword>
<evidence type="ECO:0000313" key="1">
    <source>
        <dbReference type="EMBL" id="KAL0184332.1"/>
    </source>
</evidence>
<dbReference type="EMBL" id="JAMKFB020000009">
    <property type="protein sequence ID" value="KAL0184332.1"/>
    <property type="molecule type" value="Genomic_DNA"/>
</dbReference>
<accession>A0ABD0QEL3</accession>
<name>A0ABD0QEL3_CIRMR</name>
<protein>
    <submittedName>
        <fullName evidence="1">Uncharacterized protein</fullName>
    </submittedName>
</protein>
<feature type="non-terminal residue" evidence="1">
    <location>
        <position position="65"/>
    </location>
</feature>
<dbReference type="AlphaFoldDB" id="A0ABD0QEL3"/>